<keyword evidence="3" id="KW-1185">Reference proteome</keyword>
<evidence type="ECO:0000313" key="2">
    <source>
        <dbReference type="EMBL" id="RAI42890.1"/>
    </source>
</evidence>
<dbReference type="OrthoDB" id="7678100at2"/>
<dbReference type="RefSeq" id="WP_111420238.1">
    <property type="nucleotide sequence ID" value="NZ_NPEX01000119.1"/>
</dbReference>
<evidence type="ECO:0000313" key="3">
    <source>
        <dbReference type="Proteomes" id="UP000249130"/>
    </source>
</evidence>
<name>A0A327KVH3_9BRAD</name>
<sequence>MNIRLDNVQGFSKDGMDAAMKSFGAVSQSVQAIAAETADFSKKSFEQGAEVLEKLLAVKSVEKAVELQSDYLKSSYEAFIAQSNRMSELYAELAKEIYKPFEGLAGKLPTSPFMGQASR</sequence>
<reference evidence="2 3" key="1">
    <citation type="submission" date="2017-07" db="EMBL/GenBank/DDBJ databases">
        <title>Draft Genome Sequences of Select Purple Nonsulfur Bacteria.</title>
        <authorList>
            <person name="Lasarre B."/>
            <person name="Mckinlay J.B."/>
        </authorList>
    </citation>
    <scope>NUCLEOTIDE SEQUENCE [LARGE SCALE GENOMIC DNA]</scope>
    <source>
        <strain evidence="2 3">DSM 5909</strain>
    </source>
</reference>
<comment type="caution">
    <text evidence="2">The sequence shown here is derived from an EMBL/GenBank/DDBJ whole genome shotgun (WGS) entry which is preliminary data.</text>
</comment>
<dbReference type="AlphaFoldDB" id="A0A327KVH3"/>
<gene>
    <name evidence="2" type="ORF">CH341_17145</name>
</gene>
<proteinExistence type="predicted"/>
<dbReference type="EMBL" id="NPEX01000119">
    <property type="protein sequence ID" value="RAI42890.1"/>
    <property type="molecule type" value="Genomic_DNA"/>
</dbReference>
<accession>A0A327KVH3</accession>
<protein>
    <submittedName>
        <fullName evidence="2">Phasin</fullName>
    </submittedName>
</protein>
<dbReference type="Pfam" id="PF09361">
    <property type="entry name" value="Phasin_2"/>
    <property type="match status" value="1"/>
</dbReference>
<organism evidence="2 3">
    <name type="scientific">Rhodoplanes roseus</name>
    <dbReference type="NCBI Taxonomy" id="29409"/>
    <lineage>
        <taxon>Bacteria</taxon>
        <taxon>Pseudomonadati</taxon>
        <taxon>Pseudomonadota</taxon>
        <taxon>Alphaproteobacteria</taxon>
        <taxon>Hyphomicrobiales</taxon>
        <taxon>Nitrobacteraceae</taxon>
        <taxon>Rhodoplanes</taxon>
    </lineage>
</organism>
<dbReference type="InterPro" id="IPR018968">
    <property type="entry name" value="Phasin"/>
</dbReference>
<feature type="domain" description="Phasin" evidence="1">
    <location>
        <begin position="8"/>
        <end position="102"/>
    </location>
</feature>
<dbReference type="Proteomes" id="UP000249130">
    <property type="component" value="Unassembled WGS sequence"/>
</dbReference>
<evidence type="ECO:0000259" key="1">
    <source>
        <dbReference type="Pfam" id="PF09361"/>
    </source>
</evidence>